<proteinExistence type="predicted"/>
<evidence type="ECO:0000256" key="1">
    <source>
        <dbReference type="ARBA" id="ARBA00023015"/>
    </source>
</evidence>
<dbReference type="RefSeq" id="WP_167838782.1">
    <property type="nucleotide sequence ID" value="NZ_CBCPKB010000001.1"/>
</dbReference>
<dbReference type="PANTHER" id="PTHR30185">
    <property type="entry name" value="CRYPTIC BETA-GLUCOSIDE BGL OPERON ANTITERMINATOR"/>
    <property type="match status" value="1"/>
</dbReference>
<keyword evidence="1" id="KW-0805">Transcription regulation</keyword>
<feature type="domain" description="Mga helix-turn-helix" evidence="3">
    <location>
        <begin position="77"/>
        <end position="163"/>
    </location>
</feature>
<keyword evidence="2" id="KW-0804">Transcription</keyword>
<evidence type="ECO:0000313" key="6">
    <source>
        <dbReference type="Proteomes" id="UP000501558"/>
    </source>
</evidence>
<gene>
    <name evidence="5" type="ORF">GU334_04665</name>
    <name evidence="4" type="ORF">GU336_07220</name>
</gene>
<dbReference type="AlphaFoldDB" id="A0A6H0UEE8"/>
<dbReference type="EMBL" id="CP047616">
    <property type="protein sequence ID" value="QIW53948.1"/>
    <property type="molecule type" value="Genomic_DNA"/>
</dbReference>
<dbReference type="InterPro" id="IPR007737">
    <property type="entry name" value="Mga_HTH"/>
</dbReference>
<dbReference type="Proteomes" id="UP000501945">
    <property type="component" value="Chromosome"/>
</dbReference>
<sequence>MKTFLLCKESKFILEIIEHLHKAPSKELSFKELENYIGITKQTIKNYVETLLHYCKGKKLKTFIVENNKLKMLSGSNFNILDLYAHFTQESVKFQIMSRILEDSQITFTKLYLDLTISRSNLSVHINQLNKSLKPYYCQINFLQKDPIQGEEQQIRFLYYNLFWGLYPDDIIGEFPGLGGITKLALKLVPQMSYSTLSRIRLFFHIAQIRGRNGYFIDSSEDYLLPDSPYISYTDFFQKIDALNFLHYCPDLEIKHRECRYLYFMFCRTNLVTIEECKQPEFQVKNYSSSDIQYFISKFQEKSGITLNGSELKYFNYNLGLINQEASLFKGESKVFDLTNMIEKFKATKSYTATFITEFLRDIRENNQTINTLIQGFPALLHFYAMILTAIIEKNHQPIKLLVQSSISTLHREVLIYKIIKSSPVPIVVYTSEQLKDEKPDGIVSNWLPEKKYKDVPFFSTSLFYSDWNNEELVQFIDGLADMKNSL</sequence>
<dbReference type="InterPro" id="IPR036388">
    <property type="entry name" value="WH-like_DNA-bd_sf"/>
</dbReference>
<dbReference type="EMBL" id="CP047628">
    <property type="protein sequence ID" value="QIW58233.1"/>
    <property type="molecule type" value="Genomic_DNA"/>
</dbReference>
<evidence type="ECO:0000313" key="7">
    <source>
        <dbReference type="Proteomes" id="UP000501945"/>
    </source>
</evidence>
<dbReference type="Gene3D" id="1.10.10.10">
    <property type="entry name" value="Winged helix-like DNA-binding domain superfamily/Winged helix DNA-binding domain"/>
    <property type="match status" value="1"/>
</dbReference>
<evidence type="ECO:0000313" key="4">
    <source>
        <dbReference type="EMBL" id="QIW53948.1"/>
    </source>
</evidence>
<name>A0A6H0UEE8_9LACT</name>
<evidence type="ECO:0000259" key="3">
    <source>
        <dbReference type="Pfam" id="PF05043"/>
    </source>
</evidence>
<protein>
    <recommendedName>
        <fullName evidence="3">Mga helix-turn-helix domain-containing protein</fullName>
    </recommendedName>
</protein>
<evidence type="ECO:0000313" key="5">
    <source>
        <dbReference type="EMBL" id="QIW58233.1"/>
    </source>
</evidence>
<evidence type="ECO:0000256" key="2">
    <source>
        <dbReference type="ARBA" id="ARBA00023163"/>
    </source>
</evidence>
<dbReference type="Proteomes" id="UP000501558">
    <property type="component" value="Chromosome"/>
</dbReference>
<accession>A0A6H0UEE8</accession>
<dbReference type="Pfam" id="PF05043">
    <property type="entry name" value="Mga"/>
    <property type="match status" value="1"/>
</dbReference>
<dbReference type="PANTHER" id="PTHR30185:SF18">
    <property type="entry name" value="TRANSCRIPTIONAL REGULATOR MTLR"/>
    <property type="match status" value="1"/>
</dbReference>
<keyword evidence="6" id="KW-1185">Reference proteome</keyword>
<dbReference type="InterPro" id="IPR050661">
    <property type="entry name" value="BglG_antiterminators"/>
</dbReference>
<reference evidence="6 7" key="1">
    <citation type="submission" date="2019-12" db="EMBL/GenBank/DDBJ databases">
        <title>Whole genome sequences of Lactococcus raffinolactis strains isolated from sewage.</title>
        <authorList>
            <person name="Ybazeta G."/>
            <person name="Ross M."/>
            <person name="Brabant-Kirwan D."/>
            <person name="Saleh M."/>
            <person name="Dillon J.A."/>
            <person name="Splinter K."/>
            <person name="Nokhbeh R."/>
        </authorList>
    </citation>
    <scope>NUCLEOTIDE SEQUENCE [LARGE SCALE GENOMIC DNA]</scope>
    <source>
        <strain evidence="5 6">Lr_19_14</strain>
        <strain evidence="4 7">Lr_19_5</strain>
    </source>
</reference>
<organism evidence="4 7">
    <name type="scientific">Pseudolactococcus raffinolactis</name>
    <dbReference type="NCBI Taxonomy" id="1366"/>
    <lineage>
        <taxon>Bacteria</taxon>
        <taxon>Bacillati</taxon>
        <taxon>Bacillota</taxon>
        <taxon>Bacilli</taxon>
        <taxon>Lactobacillales</taxon>
        <taxon>Streptococcaceae</taxon>
        <taxon>Pseudolactococcus</taxon>
    </lineage>
</organism>